<reference evidence="9 10" key="1">
    <citation type="submission" date="2014-04" db="EMBL/GenBank/DDBJ databases">
        <authorList>
            <consortium name="International Citrus Genome Consortium"/>
            <person name="Gmitter F."/>
            <person name="Chen C."/>
            <person name="Farmerie W."/>
            <person name="Harkins T."/>
            <person name="Desany B."/>
            <person name="Mohiuddin M."/>
            <person name="Kodira C."/>
            <person name="Borodovsky M."/>
            <person name="Lomsadze A."/>
            <person name="Burns P."/>
            <person name="Jenkins J."/>
            <person name="Prochnik S."/>
            <person name="Shu S."/>
            <person name="Chapman J."/>
            <person name="Pitluck S."/>
            <person name="Schmutz J."/>
            <person name="Rokhsar D."/>
        </authorList>
    </citation>
    <scope>NUCLEOTIDE SEQUENCE</scope>
</reference>
<dbReference type="STRING" id="2711.A0A067GNT5"/>
<dbReference type="AlphaFoldDB" id="A0A067GNT5"/>
<evidence type="ECO:0000256" key="5">
    <source>
        <dbReference type="ARBA" id="ARBA00022856"/>
    </source>
</evidence>
<keyword evidence="3" id="KW-0813">Transport</keyword>
<evidence type="ECO:0000256" key="6">
    <source>
        <dbReference type="ARBA" id="ARBA00022927"/>
    </source>
</evidence>
<comment type="similarity">
    <text evidence="2">Belongs to the oligopeptide OPT transporter (TC 2.A.67.1) family.</text>
</comment>
<feature type="non-terminal residue" evidence="9">
    <location>
        <position position="1"/>
    </location>
</feature>
<evidence type="ECO:0000256" key="3">
    <source>
        <dbReference type="ARBA" id="ARBA00022448"/>
    </source>
</evidence>
<name>A0A067GNT5_CITSI</name>
<protein>
    <submittedName>
        <fullName evidence="9">Uncharacterized protein</fullName>
    </submittedName>
</protein>
<proteinExistence type="inferred from homology"/>
<comment type="subcellular location">
    <subcellularLocation>
        <location evidence="1">Membrane</location>
        <topology evidence="1">Multi-pass membrane protein</topology>
    </subcellularLocation>
</comment>
<evidence type="ECO:0000256" key="7">
    <source>
        <dbReference type="ARBA" id="ARBA00022989"/>
    </source>
</evidence>
<keyword evidence="6" id="KW-0653">Protein transport</keyword>
<keyword evidence="4" id="KW-0812">Transmembrane</keyword>
<dbReference type="InterPro" id="IPR004813">
    <property type="entry name" value="OPT"/>
</dbReference>
<gene>
    <name evidence="9" type="ORF">CISIN_1g0461251mg</name>
</gene>
<dbReference type="PANTHER" id="PTHR22601">
    <property type="entry name" value="ISP4 LIKE PROTEIN"/>
    <property type="match status" value="1"/>
</dbReference>
<dbReference type="Proteomes" id="UP000027120">
    <property type="component" value="Unassembled WGS sequence"/>
</dbReference>
<keyword evidence="7" id="KW-1133">Transmembrane helix</keyword>
<feature type="non-terminal residue" evidence="9">
    <location>
        <position position="33"/>
    </location>
</feature>
<keyword evidence="8" id="KW-0472">Membrane</keyword>
<keyword evidence="5" id="KW-0571">Peptide transport</keyword>
<accession>A0A067GNT5</accession>
<dbReference type="GO" id="GO:0015031">
    <property type="term" value="P:protein transport"/>
    <property type="evidence" value="ECO:0007669"/>
    <property type="project" value="UniProtKB-KW"/>
</dbReference>
<dbReference type="Pfam" id="PF03169">
    <property type="entry name" value="OPT"/>
    <property type="match status" value="1"/>
</dbReference>
<evidence type="ECO:0000256" key="4">
    <source>
        <dbReference type="ARBA" id="ARBA00022692"/>
    </source>
</evidence>
<sequence length="33" mass="3875">VLGYGWAGLLRKYVVEPAHMWWPSTLVQISLFR</sequence>
<keyword evidence="10" id="KW-1185">Reference proteome</keyword>
<dbReference type="GO" id="GO:0035673">
    <property type="term" value="F:oligopeptide transmembrane transporter activity"/>
    <property type="evidence" value="ECO:0007669"/>
    <property type="project" value="InterPro"/>
</dbReference>
<evidence type="ECO:0000313" key="9">
    <source>
        <dbReference type="EMBL" id="KDO81279.1"/>
    </source>
</evidence>
<evidence type="ECO:0000256" key="8">
    <source>
        <dbReference type="ARBA" id="ARBA00023136"/>
    </source>
</evidence>
<organism evidence="9 10">
    <name type="scientific">Citrus sinensis</name>
    <name type="common">Sweet orange</name>
    <name type="synonym">Citrus aurantium var. sinensis</name>
    <dbReference type="NCBI Taxonomy" id="2711"/>
    <lineage>
        <taxon>Eukaryota</taxon>
        <taxon>Viridiplantae</taxon>
        <taxon>Streptophyta</taxon>
        <taxon>Embryophyta</taxon>
        <taxon>Tracheophyta</taxon>
        <taxon>Spermatophyta</taxon>
        <taxon>Magnoliopsida</taxon>
        <taxon>eudicotyledons</taxon>
        <taxon>Gunneridae</taxon>
        <taxon>Pentapetalae</taxon>
        <taxon>rosids</taxon>
        <taxon>malvids</taxon>
        <taxon>Sapindales</taxon>
        <taxon>Rutaceae</taxon>
        <taxon>Aurantioideae</taxon>
        <taxon>Citrus</taxon>
    </lineage>
</organism>
<evidence type="ECO:0000256" key="1">
    <source>
        <dbReference type="ARBA" id="ARBA00004141"/>
    </source>
</evidence>
<dbReference type="InterPro" id="IPR004648">
    <property type="entry name" value="Oligpept_transpt"/>
</dbReference>
<evidence type="ECO:0000313" key="10">
    <source>
        <dbReference type="Proteomes" id="UP000027120"/>
    </source>
</evidence>
<dbReference type="EMBL" id="KK784876">
    <property type="protein sequence ID" value="KDO81279.1"/>
    <property type="molecule type" value="Genomic_DNA"/>
</dbReference>
<dbReference type="GO" id="GO:0016020">
    <property type="term" value="C:membrane"/>
    <property type="evidence" value="ECO:0007669"/>
    <property type="project" value="UniProtKB-SubCell"/>
</dbReference>
<evidence type="ECO:0000256" key="2">
    <source>
        <dbReference type="ARBA" id="ARBA00005484"/>
    </source>
</evidence>